<dbReference type="AlphaFoldDB" id="W4RLK0"/>
<comment type="caution">
    <text evidence="2">The sequence shown here is derived from an EMBL/GenBank/DDBJ whole genome shotgun (WGS) entry which is preliminary data.</text>
</comment>
<dbReference type="eggNOG" id="ENOG5030EIN">
    <property type="taxonomic scope" value="Bacteria"/>
</dbReference>
<evidence type="ECO:0000313" key="3">
    <source>
        <dbReference type="Proteomes" id="UP000018949"/>
    </source>
</evidence>
<reference evidence="2 3" key="1">
    <citation type="submission" date="2013-12" db="EMBL/GenBank/DDBJ databases">
        <title>NBRP : Genome information of microbial organism related human and environment.</title>
        <authorList>
            <person name="Hattori M."/>
            <person name="Oshima K."/>
            <person name="Inaba H."/>
            <person name="Suda W."/>
            <person name="Sakamoto M."/>
            <person name="Iino T."/>
            <person name="Kitahara M."/>
            <person name="Oshida Y."/>
            <person name="Iida T."/>
            <person name="Kudo T."/>
            <person name="Itoh T."/>
            <person name="Ahmed I."/>
            <person name="Ohkuma M."/>
        </authorList>
    </citation>
    <scope>NUCLEOTIDE SEQUENCE [LARGE SCALE GENOMIC DNA]</scope>
    <source>
        <strain evidence="2 3">JCM 21738</strain>
    </source>
</reference>
<organism evidence="2 3">
    <name type="scientific">Mesobacillus boroniphilus JCM 21738</name>
    <dbReference type="NCBI Taxonomy" id="1294265"/>
    <lineage>
        <taxon>Bacteria</taxon>
        <taxon>Bacillati</taxon>
        <taxon>Bacillota</taxon>
        <taxon>Bacilli</taxon>
        <taxon>Bacillales</taxon>
        <taxon>Bacillaceae</taxon>
        <taxon>Mesobacillus</taxon>
    </lineage>
</organism>
<evidence type="ECO:0000313" key="2">
    <source>
        <dbReference type="EMBL" id="GAE44768.1"/>
    </source>
</evidence>
<keyword evidence="3" id="KW-1185">Reference proteome</keyword>
<feature type="compositionally biased region" description="Basic residues" evidence="1">
    <location>
        <begin position="1"/>
        <end position="12"/>
    </location>
</feature>
<proteinExistence type="predicted"/>
<accession>W4RLK0</accession>
<dbReference type="RefSeq" id="WP_035209042.1">
    <property type="nucleotide sequence ID" value="NZ_BAUW01000012.1"/>
</dbReference>
<dbReference type="EMBL" id="BAUW01000012">
    <property type="protein sequence ID" value="GAE44768.1"/>
    <property type="molecule type" value="Genomic_DNA"/>
</dbReference>
<protein>
    <submittedName>
        <fullName evidence="2">Uncharacterized protein</fullName>
    </submittedName>
</protein>
<gene>
    <name evidence="2" type="ORF">JCM21738_1507</name>
</gene>
<name>W4RLK0_9BACI</name>
<evidence type="ECO:0000256" key="1">
    <source>
        <dbReference type="SAM" id="MobiDB-lite"/>
    </source>
</evidence>
<feature type="compositionally biased region" description="Basic and acidic residues" evidence="1">
    <location>
        <begin position="13"/>
        <end position="29"/>
    </location>
</feature>
<feature type="region of interest" description="Disordered" evidence="1">
    <location>
        <begin position="1"/>
        <end position="29"/>
    </location>
</feature>
<sequence>MAKQRKKTKKEKQRSQEIRRQRKREREKAQFEFELESDETFAFIAGYTEGGVPYGVTHEEMAEIEKLEKLDFGFQFFELEFEDDWADSFIDNDEFDFEYEWLNPMDRELAVQLLVEQEKKPVIWENSDSYDPSFDWDNYFGLKGKEDTREELIHHLNLFDLLKEMRRKR</sequence>
<dbReference type="Proteomes" id="UP000018949">
    <property type="component" value="Unassembled WGS sequence"/>
</dbReference>